<accession>A0ABY4GZW6</accession>
<dbReference type="Proteomes" id="UP000831880">
    <property type="component" value="Chromosome"/>
</dbReference>
<reference evidence="1 2" key="1">
    <citation type="submission" date="2022-04" db="EMBL/GenBank/DDBJ databases">
        <title>Halobacillus sp. isolated from saltern.</title>
        <authorList>
            <person name="Won M."/>
            <person name="Lee C.-M."/>
            <person name="Woen H.-Y."/>
            <person name="Kwon S.-W."/>
        </authorList>
    </citation>
    <scope>NUCLEOTIDE SEQUENCE [LARGE SCALE GENOMIC DNA]</scope>
    <source>
        <strain evidence="1 2">SSTM10-2</strain>
    </source>
</reference>
<protein>
    <submittedName>
        <fullName evidence="1">Uncharacterized protein</fullName>
    </submittedName>
</protein>
<evidence type="ECO:0000313" key="1">
    <source>
        <dbReference type="EMBL" id="UOQ93486.1"/>
    </source>
</evidence>
<proteinExistence type="predicted"/>
<name>A0ABY4GZW6_9BACI</name>
<evidence type="ECO:0000313" key="2">
    <source>
        <dbReference type="Proteomes" id="UP000831880"/>
    </source>
</evidence>
<gene>
    <name evidence="1" type="ORF">MUO14_00310</name>
</gene>
<keyword evidence="2" id="KW-1185">Reference proteome</keyword>
<organism evidence="1 2">
    <name type="scientific">Halobacillus shinanisalinarum</name>
    <dbReference type="NCBI Taxonomy" id="2932258"/>
    <lineage>
        <taxon>Bacteria</taxon>
        <taxon>Bacillati</taxon>
        <taxon>Bacillota</taxon>
        <taxon>Bacilli</taxon>
        <taxon>Bacillales</taxon>
        <taxon>Bacillaceae</taxon>
        <taxon>Halobacillus</taxon>
    </lineage>
</organism>
<dbReference type="EMBL" id="CP095074">
    <property type="protein sequence ID" value="UOQ93486.1"/>
    <property type="molecule type" value="Genomic_DNA"/>
</dbReference>
<dbReference type="RefSeq" id="WP_244753086.1">
    <property type="nucleotide sequence ID" value="NZ_CP095074.1"/>
</dbReference>
<sequence length="69" mass="8096">MANQVHREELLAAAKEVDRYVFGKALSLFLCVPQKIYAVNKHIDFKPYRTTFELAETEVGEMHWSRRGR</sequence>